<accession>A0A919IXL9</accession>
<proteinExistence type="predicted"/>
<feature type="transmembrane region" description="Helical" evidence="1">
    <location>
        <begin position="38"/>
        <end position="61"/>
    </location>
</feature>
<feature type="transmembrane region" description="Helical" evidence="1">
    <location>
        <begin position="106"/>
        <end position="125"/>
    </location>
</feature>
<dbReference type="RefSeq" id="WP_203816396.1">
    <property type="nucleotide sequence ID" value="NZ_BAAABP010000007.1"/>
</dbReference>
<organism evidence="2 3">
    <name type="scientific">Paractinoplanes ferrugineus</name>
    <dbReference type="NCBI Taxonomy" id="113564"/>
    <lineage>
        <taxon>Bacteria</taxon>
        <taxon>Bacillati</taxon>
        <taxon>Actinomycetota</taxon>
        <taxon>Actinomycetes</taxon>
        <taxon>Micromonosporales</taxon>
        <taxon>Micromonosporaceae</taxon>
        <taxon>Paractinoplanes</taxon>
    </lineage>
</organism>
<comment type="caution">
    <text evidence="2">The sequence shown here is derived from an EMBL/GenBank/DDBJ whole genome shotgun (WGS) entry which is preliminary data.</text>
</comment>
<dbReference type="Proteomes" id="UP000598174">
    <property type="component" value="Unassembled WGS sequence"/>
</dbReference>
<reference evidence="2" key="1">
    <citation type="submission" date="2021-01" db="EMBL/GenBank/DDBJ databases">
        <title>Whole genome shotgun sequence of Actinoplanes ferrugineus NBRC 15555.</title>
        <authorList>
            <person name="Komaki H."/>
            <person name="Tamura T."/>
        </authorList>
    </citation>
    <scope>NUCLEOTIDE SEQUENCE</scope>
    <source>
        <strain evidence="2">NBRC 15555</strain>
    </source>
</reference>
<evidence type="ECO:0000256" key="1">
    <source>
        <dbReference type="SAM" id="Phobius"/>
    </source>
</evidence>
<sequence length="126" mass="13047">MAGNRQGSGCGFAVLGLMVVPLGLGWLVLHWVGADGWLALSTTATVVVLFAALALGVVAMLTDQVPQPLPRRVYLAWLLPVIPLVALGSTIAAWITKDPALAPIPWWSAAALLVTAVIVLSGLATD</sequence>
<evidence type="ECO:0000313" key="3">
    <source>
        <dbReference type="Proteomes" id="UP000598174"/>
    </source>
</evidence>
<feature type="transmembrane region" description="Helical" evidence="1">
    <location>
        <begin position="12"/>
        <end position="32"/>
    </location>
</feature>
<keyword evidence="1" id="KW-0812">Transmembrane</keyword>
<keyword evidence="3" id="KW-1185">Reference proteome</keyword>
<dbReference type="EMBL" id="BOMM01000012">
    <property type="protein sequence ID" value="GIE09807.1"/>
    <property type="molecule type" value="Genomic_DNA"/>
</dbReference>
<protein>
    <submittedName>
        <fullName evidence="2">Uncharacterized protein</fullName>
    </submittedName>
</protein>
<name>A0A919IXL9_9ACTN</name>
<evidence type="ECO:0000313" key="2">
    <source>
        <dbReference type="EMBL" id="GIE09807.1"/>
    </source>
</evidence>
<dbReference type="AlphaFoldDB" id="A0A919IXL9"/>
<feature type="transmembrane region" description="Helical" evidence="1">
    <location>
        <begin position="73"/>
        <end position="94"/>
    </location>
</feature>
<keyword evidence="1" id="KW-1133">Transmembrane helix</keyword>
<keyword evidence="1" id="KW-0472">Membrane</keyword>
<gene>
    <name evidence="2" type="ORF">Afe05nite_16470</name>
</gene>